<reference evidence="11 12" key="1">
    <citation type="journal article" date="2012" name="Eukaryot. Cell">
        <title>Genome sequence of the Trichosporon asahii environmental strain CBS 8904.</title>
        <authorList>
            <person name="Yang R.Y."/>
            <person name="Li H.T."/>
            <person name="Zhu H."/>
            <person name="Zhou G.P."/>
            <person name="Wang M."/>
            <person name="Wang L."/>
        </authorList>
    </citation>
    <scope>NUCLEOTIDE SEQUENCE [LARGE SCALE GENOMIC DNA]</scope>
    <source>
        <strain evidence="11 12">CBS 8904</strain>
    </source>
</reference>
<evidence type="ECO:0000256" key="4">
    <source>
        <dbReference type="ARBA" id="ARBA00022576"/>
    </source>
</evidence>
<dbReference type="PROSITE" id="PS00595">
    <property type="entry name" value="AA_TRANSFER_CLASS_5"/>
    <property type="match status" value="1"/>
</dbReference>
<feature type="compositionally biased region" description="Low complexity" evidence="9">
    <location>
        <begin position="50"/>
        <end position="62"/>
    </location>
</feature>
<dbReference type="GO" id="GO:0019265">
    <property type="term" value="P:glycine biosynthetic process, by transamination of glyoxylate"/>
    <property type="evidence" value="ECO:0007669"/>
    <property type="project" value="TreeGrafter"/>
</dbReference>
<dbReference type="Proteomes" id="UP000006757">
    <property type="component" value="Unassembled WGS sequence"/>
</dbReference>
<evidence type="ECO:0000256" key="2">
    <source>
        <dbReference type="ARBA" id="ARBA00009236"/>
    </source>
</evidence>
<evidence type="ECO:0000256" key="7">
    <source>
        <dbReference type="RuleBase" id="RU004075"/>
    </source>
</evidence>
<dbReference type="InterPro" id="IPR015421">
    <property type="entry name" value="PyrdxlP-dep_Trfase_major"/>
</dbReference>
<comment type="similarity">
    <text evidence="2 7">Belongs to the class-V pyridoxal-phosphate-dependent aminotransferase family.</text>
</comment>
<feature type="compositionally biased region" description="Low complexity" evidence="9">
    <location>
        <begin position="8"/>
        <end position="24"/>
    </location>
</feature>
<dbReference type="AlphaFoldDB" id="K1VDP8"/>
<evidence type="ECO:0000313" key="11">
    <source>
        <dbReference type="EMBL" id="EKC98995.1"/>
    </source>
</evidence>
<evidence type="ECO:0000313" key="12">
    <source>
        <dbReference type="Proteomes" id="UP000006757"/>
    </source>
</evidence>
<organism evidence="11 12">
    <name type="scientific">Trichosporon asahii var. asahii (strain CBS 8904)</name>
    <name type="common">Yeast</name>
    <dbReference type="NCBI Taxonomy" id="1220162"/>
    <lineage>
        <taxon>Eukaryota</taxon>
        <taxon>Fungi</taxon>
        <taxon>Dikarya</taxon>
        <taxon>Basidiomycota</taxon>
        <taxon>Agaricomycotina</taxon>
        <taxon>Tremellomycetes</taxon>
        <taxon>Trichosporonales</taxon>
        <taxon>Trichosporonaceae</taxon>
        <taxon>Trichosporon</taxon>
    </lineage>
</organism>
<dbReference type="GO" id="GO:0005777">
    <property type="term" value="C:peroxisome"/>
    <property type="evidence" value="ECO:0007669"/>
    <property type="project" value="TreeGrafter"/>
</dbReference>
<proteinExistence type="inferred from homology"/>
<keyword evidence="4" id="KW-0032">Aminotransferase</keyword>
<evidence type="ECO:0000256" key="8">
    <source>
        <dbReference type="RuleBase" id="RU004504"/>
    </source>
</evidence>
<protein>
    <recommendedName>
        <fullName evidence="3">alanine--glyoxylate transaminase</fullName>
        <ecNumber evidence="3">2.6.1.44</ecNumber>
    </recommendedName>
</protein>
<dbReference type="EMBL" id="AMBO01000378">
    <property type="protein sequence ID" value="EKC98995.1"/>
    <property type="molecule type" value="Genomic_DNA"/>
</dbReference>
<evidence type="ECO:0000256" key="6">
    <source>
        <dbReference type="ARBA" id="ARBA00022898"/>
    </source>
</evidence>
<dbReference type="HOGENOM" id="CLU_074185_0_0_1"/>
<comment type="cofactor">
    <cofactor evidence="1 8">
        <name>pyridoxal 5'-phosphate</name>
        <dbReference type="ChEBI" id="CHEBI:597326"/>
    </cofactor>
</comment>
<keyword evidence="12" id="KW-1185">Reference proteome</keyword>
<evidence type="ECO:0000259" key="10">
    <source>
        <dbReference type="Pfam" id="PF00266"/>
    </source>
</evidence>
<accession>K1VDP8</accession>
<comment type="caution">
    <text evidence="11">The sequence shown here is derived from an EMBL/GenBank/DDBJ whole genome shotgun (WGS) entry which is preliminary data.</text>
</comment>
<dbReference type="InParanoid" id="K1VDP8"/>
<dbReference type="Gene3D" id="3.40.640.10">
    <property type="entry name" value="Type I PLP-dependent aspartate aminotransferase-like (Major domain)"/>
    <property type="match status" value="1"/>
</dbReference>
<name>K1VDP8_TRIAC</name>
<evidence type="ECO:0000256" key="5">
    <source>
        <dbReference type="ARBA" id="ARBA00022679"/>
    </source>
</evidence>
<evidence type="ECO:0000256" key="3">
    <source>
        <dbReference type="ARBA" id="ARBA00013049"/>
    </source>
</evidence>
<keyword evidence="6" id="KW-0663">Pyridoxal phosphate</keyword>
<dbReference type="OrthoDB" id="7403325at2759"/>
<evidence type="ECO:0000256" key="9">
    <source>
        <dbReference type="SAM" id="MobiDB-lite"/>
    </source>
</evidence>
<feature type="region of interest" description="Disordered" evidence="9">
    <location>
        <begin position="1"/>
        <end position="62"/>
    </location>
</feature>
<evidence type="ECO:0000256" key="1">
    <source>
        <dbReference type="ARBA" id="ARBA00001933"/>
    </source>
</evidence>
<keyword evidence="5" id="KW-0808">Transferase</keyword>
<dbReference type="InterPro" id="IPR020578">
    <property type="entry name" value="Aminotrans_V_PyrdxlP_BS"/>
</dbReference>
<dbReference type="eggNOG" id="KOG2862">
    <property type="taxonomic scope" value="Eukaryota"/>
</dbReference>
<dbReference type="SUPFAM" id="SSF53383">
    <property type="entry name" value="PLP-dependent transferases"/>
    <property type="match status" value="1"/>
</dbReference>
<dbReference type="EC" id="2.6.1.44" evidence="3"/>
<dbReference type="FunFam" id="3.40.640.10:FF:000027">
    <property type="entry name" value="Serine--pyruvate aminotransferase, mitochondrial"/>
    <property type="match status" value="1"/>
</dbReference>
<dbReference type="STRING" id="1220162.K1VDP8"/>
<dbReference type="PANTHER" id="PTHR21152">
    <property type="entry name" value="AMINOTRANSFERASE CLASS V"/>
    <property type="match status" value="1"/>
</dbReference>
<gene>
    <name evidence="11" type="ORF">A1Q2_06749</name>
</gene>
<feature type="domain" description="Aminotransferase class V" evidence="10">
    <location>
        <begin position="115"/>
        <end position="307"/>
    </location>
</feature>
<dbReference type="InterPro" id="IPR015424">
    <property type="entry name" value="PyrdxlP-dep_Trfase"/>
</dbReference>
<sequence length="325" mass="34272">MTRTSQISRAAVGAARAASRPSSGSPGGQFAASFKQTQSPAAQGLAPRNTPSRTTPTLRQPTRQLYNFSTVSLPTAHISSSHNIRNMTTDFKQQPHKLLVIPGPIEFSDGVLGANAAPGMSHVSPAFIPVFGDCIRMLRKVLYAPKGQPMLIAGSGTLGWDAAAVNLVEPGENVLVLNHGYFADSFADCLRAYGANVDELKAKVGGIVDPKDLEQALQKKKYKLVTITQVDTSTGVLAPVKQYSEIIHKTSPNSLIAVDAVCAVASEEIRFDDWGLDVVISATQKGLGVPPGLSVCMLSERAIKTMEAATAFLPTTSRGSAGSPS</sequence>
<dbReference type="GO" id="GO:0004760">
    <property type="term" value="F:L-serine-pyruvate transaminase activity"/>
    <property type="evidence" value="ECO:0007669"/>
    <property type="project" value="TreeGrafter"/>
</dbReference>
<dbReference type="GO" id="GO:0008453">
    <property type="term" value="F:alanine-glyoxylate transaminase activity"/>
    <property type="evidence" value="ECO:0007669"/>
    <property type="project" value="UniProtKB-EC"/>
</dbReference>
<dbReference type="InterPro" id="IPR000192">
    <property type="entry name" value="Aminotrans_V_dom"/>
</dbReference>
<dbReference type="Pfam" id="PF00266">
    <property type="entry name" value="Aminotran_5"/>
    <property type="match status" value="1"/>
</dbReference>
<dbReference type="PANTHER" id="PTHR21152:SF24">
    <property type="entry name" value="ALANINE--GLYOXYLATE AMINOTRANSFERASE 1"/>
    <property type="match status" value="1"/>
</dbReference>